<evidence type="ECO:0000256" key="1">
    <source>
        <dbReference type="ARBA" id="ARBA00004236"/>
    </source>
</evidence>
<evidence type="ECO:0000256" key="5">
    <source>
        <dbReference type="ARBA" id="ARBA00023136"/>
    </source>
</evidence>
<dbReference type="GO" id="GO:0005886">
    <property type="term" value="C:plasma membrane"/>
    <property type="evidence" value="ECO:0007669"/>
    <property type="project" value="UniProtKB-SubCell"/>
</dbReference>
<comment type="subcellular location">
    <subcellularLocation>
        <location evidence="1">Cell membrane</location>
    </subcellularLocation>
</comment>
<dbReference type="GO" id="GO:0016757">
    <property type="term" value="F:glycosyltransferase activity"/>
    <property type="evidence" value="ECO:0007669"/>
    <property type="project" value="UniProtKB-KW"/>
</dbReference>
<sequence>MTVTAFMPVLNEAGRIGRAISSLQRQTHPVSRLVVVDGGSTDSTQEEVKTIAAETDFEIDLHVLQGAGVRFSSQFGAEKAAEHLPRSDGTPDGIVVRLEGDSALEESFVETAVETLGEESYSVFGGPVSPHEPMENPVIKRFFTFYQNAERLPKGRGMAFRADDFYAVDGYRMEPDEDIRSSEIDCLEDGILVSKLQERGEAAFSHETCVYSTVPSTSATSPRRWWVAAKIEREMGPTSYFTRIASPVNKLSYAAERLFETNVSE</sequence>
<keyword evidence="2" id="KW-1003">Cell membrane</keyword>
<keyword evidence="5" id="KW-0472">Membrane</keyword>
<dbReference type="InterPro" id="IPR029044">
    <property type="entry name" value="Nucleotide-diphossugar_trans"/>
</dbReference>
<dbReference type="HOGENOM" id="CLU_1048138_0_0_2"/>
<gene>
    <name evidence="7" type="primary">gtl7</name>
    <name evidence="7" type="ordered locus">Nmlp_1850</name>
</gene>
<dbReference type="STRING" id="268739.Nmlp_1850"/>
<organism evidence="7 8">
    <name type="scientific">Natronomonas moolapensis (strain DSM 18674 / CECT 7526 / JCM 14361 / 8.8.11)</name>
    <dbReference type="NCBI Taxonomy" id="268739"/>
    <lineage>
        <taxon>Archaea</taxon>
        <taxon>Methanobacteriati</taxon>
        <taxon>Methanobacteriota</taxon>
        <taxon>Stenosarchaea group</taxon>
        <taxon>Halobacteria</taxon>
        <taxon>Halobacteriales</taxon>
        <taxon>Natronomonadaceae</taxon>
        <taxon>Natronomonas</taxon>
    </lineage>
</organism>
<reference evidence="7 8" key="1">
    <citation type="journal article" date="2013" name="Genome Announc.">
        <title>Genome of the haloarchaeon Natronomonas moolapensis, a neutrophilic member of a previously haloalkaliphilic genus.</title>
        <authorList>
            <person name="Dyall-Smith M.L."/>
            <person name="Pfeiffer F."/>
            <person name="Oberwinkler T."/>
            <person name="Klee K."/>
            <person name="Rampp M."/>
            <person name="Palm P."/>
            <person name="Gross K."/>
            <person name="Schuster S.C."/>
            <person name="Oesterhelt D."/>
        </authorList>
    </citation>
    <scope>NUCLEOTIDE SEQUENCE [LARGE SCALE GENOMIC DNA]</scope>
    <source>
        <strain evidence="8">DSM 18674 / JCM 14361 / 8.8.11</strain>
    </source>
</reference>
<name>M1XPQ5_NATM8</name>
<dbReference type="InterPro" id="IPR001173">
    <property type="entry name" value="Glyco_trans_2-like"/>
</dbReference>
<dbReference type="eggNOG" id="arCOG01389">
    <property type="taxonomic scope" value="Archaea"/>
</dbReference>
<dbReference type="GeneID" id="14650942"/>
<dbReference type="EMBL" id="HF582854">
    <property type="protein sequence ID" value="CCQ36038.1"/>
    <property type="molecule type" value="Genomic_DNA"/>
</dbReference>
<dbReference type="OrthoDB" id="11098at2157"/>
<dbReference type="Pfam" id="PF00535">
    <property type="entry name" value="Glycos_transf_2"/>
    <property type="match status" value="1"/>
</dbReference>
<accession>M1XPQ5</accession>
<dbReference type="SUPFAM" id="SSF53448">
    <property type="entry name" value="Nucleotide-diphospho-sugar transferases"/>
    <property type="match status" value="1"/>
</dbReference>
<keyword evidence="8" id="KW-1185">Reference proteome</keyword>
<keyword evidence="3 7" id="KW-0328">Glycosyltransferase</keyword>
<dbReference type="EC" id="2.4.-.-" evidence="7"/>
<evidence type="ECO:0000256" key="3">
    <source>
        <dbReference type="ARBA" id="ARBA00022676"/>
    </source>
</evidence>
<dbReference type="KEGG" id="nmo:Nmlp_1850"/>
<keyword evidence="4 7" id="KW-0808">Transferase</keyword>
<dbReference type="PANTHER" id="PTHR43646">
    <property type="entry name" value="GLYCOSYLTRANSFERASE"/>
    <property type="match status" value="1"/>
</dbReference>
<evidence type="ECO:0000313" key="8">
    <source>
        <dbReference type="Proteomes" id="UP000011867"/>
    </source>
</evidence>
<dbReference type="RefSeq" id="WP_015408863.1">
    <property type="nucleotide sequence ID" value="NC_020388.1"/>
</dbReference>
<evidence type="ECO:0000256" key="2">
    <source>
        <dbReference type="ARBA" id="ARBA00022475"/>
    </source>
</evidence>
<evidence type="ECO:0000313" key="7">
    <source>
        <dbReference type="EMBL" id="CCQ36038.1"/>
    </source>
</evidence>
<dbReference type="PANTHER" id="PTHR43646:SF2">
    <property type="entry name" value="GLYCOSYLTRANSFERASE 2-LIKE DOMAIN-CONTAINING PROTEIN"/>
    <property type="match status" value="1"/>
</dbReference>
<dbReference type="Gene3D" id="3.90.550.10">
    <property type="entry name" value="Spore Coat Polysaccharide Biosynthesis Protein SpsA, Chain A"/>
    <property type="match status" value="1"/>
</dbReference>
<evidence type="ECO:0000259" key="6">
    <source>
        <dbReference type="Pfam" id="PF00535"/>
    </source>
</evidence>
<evidence type="ECO:0000256" key="4">
    <source>
        <dbReference type="ARBA" id="ARBA00022679"/>
    </source>
</evidence>
<dbReference type="AlphaFoldDB" id="M1XPQ5"/>
<protein>
    <submittedName>
        <fullName evidence="7">Probable glycosyltransferase, type 2</fullName>
        <ecNumber evidence="7">2.4.-.-</ecNumber>
    </submittedName>
</protein>
<proteinExistence type="predicted"/>
<feature type="domain" description="Glycosyltransferase 2-like" evidence="6">
    <location>
        <begin position="5"/>
        <end position="141"/>
    </location>
</feature>
<dbReference type="Proteomes" id="UP000011867">
    <property type="component" value="Chromosome"/>
</dbReference>